<dbReference type="KEGG" id="myi:110464877"/>
<name>A0A346GAU9_MIZYE</name>
<accession>A0A346GAU9</accession>
<protein>
    <submittedName>
        <fullName evidence="2">Lymnokinin</fullName>
    </submittedName>
</protein>
<sequence length="191" mass="21829">MGFNVAEMLPIVIFTTYVLISQRTLKAESRIVCSKVDTNNPSDKIIRFWIRRQRQQTLNPQAELKRPNFHPWAGKRSEQNSQEDFSDVFRRAFHAWGGKRSETNIPANFQDVIRRAFHAWGGKRLAGLQNLNSDFINIGPENIPLNSGKNEISDDKALPEKDNIQPYTSDGDVLSTNKLDIKRDFGAWGGR</sequence>
<feature type="compositionally biased region" description="Basic and acidic residues" evidence="1">
    <location>
        <begin position="151"/>
        <end position="163"/>
    </location>
</feature>
<dbReference type="EMBL" id="MH045234">
    <property type="protein sequence ID" value="AXN93502.1"/>
    <property type="molecule type" value="mRNA"/>
</dbReference>
<dbReference type="AlphaFoldDB" id="A0A346GAU9"/>
<evidence type="ECO:0000256" key="1">
    <source>
        <dbReference type="SAM" id="MobiDB-lite"/>
    </source>
</evidence>
<organism evidence="2">
    <name type="scientific">Mizuhopecten yessoensis</name>
    <name type="common">Japanese scallop</name>
    <name type="synonym">Patinopecten yessoensis</name>
    <dbReference type="NCBI Taxonomy" id="6573"/>
    <lineage>
        <taxon>Eukaryota</taxon>
        <taxon>Metazoa</taxon>
        <taxon>Spiralia</taxon>
        <taxon>Lophotrochozoa</taxon>
        <taxon>Mollusca</taxon>
        <taxon>Bivalvia</taxon>
        <taxon>Autobranchia</taxon>
        <taxon>Pteriomorphia</taxon>
        <taxon>Pectinida</taxon>
        <taxon>Pectinoidea</taxon>
        <taxon>Pectinidae</taxon>
        <taxon>Mizuhopecten</taxon>
    </lineage>
</organism>
<dbReference type="RefSeq" id="XP_021376005.1">
    <property type="nucleotide sequence ID" value="XM_021520330.1"/>
</dbReference>
<evidence type="ECO:0000313" key="2">
    <source>
        <dbReference type="EMBL" id="AXN93502.1"/>
    </source>
</evidence>
<reference evidence="2" key="1">
    <citation type="submission" date="2018-03" db="EMBL/GenBank/DDBJ databases">
        <title>Identification and characterization of neuropeptides by transcriptome and proteome analyses in a bivalve mollusc Patinopecten yessoensis.</title>
        <authorList>
            <person name="Zhang M."/>
            <person name="Wang Y."/>
            <person name="Li Y."/>
            <person name="Li W."/>
            <person name="Li R."/>
            <person name="Xie X."/>
            <person name="Wang S."/>
            <person name="Hu X."/>
            <person name="Zhang L."/>
            <person name="Bao Z."/>
        </authorList>
    </citation>
    <scope>NUCLEOTIDE SEQUENCE</scope>
    <source>
        <tissue evidence="2">Ganglion</tissue>
    </source>
</reference>
<dbReference type="GeneID" id="110464877"/>
<feature type="region of interest" description="Disordered" evidence="1">
    <location>
        <begin position="145"/>
        <end position="172"/>
    </location>
</feature>
<proteinExistence type="evidence at transcript level"/>